<protein>
    <submittedName>
        <fullName evidence="1">Uncharacterized protein</fullName>
    </submittedName>
</protein>
<dbReference type="EnsemblPlants" id="Kaladp0742s0002.1.v1.1">
    <property type="protein sequence ID" value="Kaladp0742s0002.1.v1.1.CDS.1"/>
    <property type="gene ID" value="Kaladp0742s0002.v1.1"/>
</dbReference>
<dbReference type="Proteomes" id="UP000594263">
    <property type="component" value="Unplaced"/>
</dbReference>
<proteinExistence type="predicted"/>
<organism evidence="1 2">
    <name type="scientific">Kalanchoe fedtschenkoi</name>
    <name type="common">Lavender scallops</name>
    <name type="synonym">South American air plant</name>
    <dbReference type="NCBI Taxonomy" id="63787"/>
    <lineage>
        <taxon>Eukaryota</taxon>
        <taxon>Viridiplantae</taxon>
        <taxon>Streptophyta</taxon>
        <taxon>Embryophyta</taxon>
        <taxon>Tracheophyta</taxon>
        <taxon>Spermatophyta</taxon>
        <taxon>Magnoliopsida</taxon>
        <taxon>eudicotyledons</taxon>
        <taxon>Gunneridae</taxon>
        <taxon>Pentapetalae</taxon>
        <taxon>Saxifragales</taxon>
        <taxon>Crassulaceae</taxon>
        <taxon>Kalanchoe</taxon>
    </lineage>
</organism>
<reference evidence="1" key="1">
    <citation type="submission" date="2021-01" db="UniProtKB">
        <authorList>
            <consortium name="EnsemblPlants"/>
        </authorList>
    </citation>
    <scope>IDENTIFICATION</scope>
</reference>
<dbReference type="AlphaFoldDB" id="A0A7N1A6Z9"/>
<dbReference type="Gramene" id="Kaladp0742s0002.1.v1.1">
    <property type="protein sequence ID" value="Kaladp0742s0002.1.v1.1.CDS.1"/>
    <property type="gene ID" value="Kaladp0742s0002.v1.1"/>
</dbReference>
<evidence type="ECO:0000313" key="2">
    <source>
        <dbReference type="Proteomes" id="UP000594263"/>
    </source>
</evidence>
<evidence type="ECO:0000313" key="1">
    <source>
        <dbReference type="EnsemblPlants" id="Kaladp0742s0002.1.v1.1.CDS.1"/>
    </source>
</evidence>
<keyword evidence="2" id="KW-1185">Reference proteome</keyword>
<accession>A0A7N1A6Z9</accession>
<sequence>MGEKKGFRVLSGIGVKGRKESSVEKGLSFNPLRRFGRGVERSNGRKRRRATNGQSRRRVVLSRWVCLSLLALPPLPGGSWRRTPVAC</sequence>
<name>A0A7N1A6Z9_KALFE</name>